<reference evidence="1 2" key="1">
    <citation type="submission" date="2019-10" db="EMBL/GenBank/DDBJ databases">
        <title>Genomic and transcriptomic insights into the perfect genentic adaptation of a filamentous nitrogen-fixing cyanobacterium to rice fields.</title>
        <authorList>
            <person name="Chen Z."/>
        </authorList>
    </citation>
    <scope>NUCLEOTIDE SEQUENCE [LARGE SCALE GENOMIC DNA]</scope>
    <source>
        <strain evidence="1">CCNUC1</strain>
    </source>
</reference>
<keyword evidence="2" id="KW-1185">Reference proteome</keyword>
<evidence type="ECO:0000313" key="1">
    <source>
        <dbReference type="EMBL" id="QFS47718.1"/>
    </source>
</evidence>
<dbReference type="KEGG" id="nsh:GXM_05210"/>
<name>A0A5P8W4P9_9NOSO</name>
<evidence type="ECO:0000313" key="2">
    <source>
        <dbReference type="Proteomes" id="UP000326678"/>
    </source>
</evidence>
<sequence length="49" mass="5580">MDLVVVSRNQLQIFWTFLPLLSGKVSLDNDLKAFYANSTDSNPMILFNC</sequence>
<gene>
    <name evidence="1" type="ORF">GXM_05210</name>
</gene>
<protein>
    <submittedName>
        <fullName evidence="1">Uncharacterized protein</fullName>
    </submittedName>
</protein>
<proteinExistence type="predicted"/>
<dbReference type="EMBL" id="CP045226">
    <property type="protein sequence ID" value="QFS47718.1"/>
    <property type="molecule type" value="Genomic_DNA"/>
</dbReference>
<organism evidence="1 2">
    <name type="scientific">Nostoc sphaeroides CCNUC1</name>
    <dbReference type="NCBI Taxonomy" id="2653204"/>
    <lineage>
        <taxon>Bacteria</taxon>
        <taxon>Bacillati</taxon>
        <taxon>Cyanobacteriota</taxon>
        <taxon>Cyanophyceae</taxon>
        <taxon>Nostocales</taxon>
        <taxon>Nostocaceae</taxon>
        <taxon>Nostoc</taxon>
    </lineage>
</organism>
<dbReference type="Proteomes" id="UP000326678">
    <property type="component" value="Chromosome Gxm1"/>
</dbReference>
<dbReference type="AlphaFoldDB" id="A0A5P8W4P9"/>
<accession>A0A5P8W4P9</accession>